<dbReference type="RefSeq" id="WP_100334601.1">
    <property type="nucleotide sequence ID" value="NZ_PGFA01000001.1"/>
</dbReference>
<feature type="chain" id="PRO_5014863956" description="Calx-beta domain-containing protein" evidence="1">
    <location>
        <begin position="19"/>
        <end position="147"/>
    </location>
</feature>
<name>A0A2M9BLQ8_9BACT</name>
<keyword evidence="3" id="KW-1185">Reference proteome</keyword>
<gene>
    <name evidence="2" type="ORF">CLV45_0261</name>
</gene>
<protein>
    <recommendedName>
        <fullName evidence="4">Calx-beta domain-containing protein</fullName>
    </recommendedName>
</protein>
<dbReference type="EMBL" id="PGFA01000001">
    <property type="protein sequence ID" value="PJJ58850.1"/>
    <property type="molecule type" value="Genomic_DNA"/>
</dbReference>
<keyword evidence="1" id="KW-0732">Signal</keyword>
<accession>A0A2M9BLQ8</accession>
<sequence length="147" mass="15649">MKKTFPYFLLLFMALVLAGCKEDDPQYTITPKSQIIFDDNIDKVTADYKKAGNLSLKVSIVGSATSVRIESSYSVAGAAKTKLVGTFPVTDGVASVNVPSSTLSDTEIVGATSNATTRPANTFTLAVDAINPDANSDRRYFTAVVVQ</sequence>
<comment type="caution">
    <text evidence="2">The sequence shown here is derived from an EMBL/GenBank/DDBJ whole genome shotgun (WGS) entry which is preliminary data.</text>
</comment>
<dbReference type="OrthoDB" id="884960at2"/>
<evidence type="ECO:0000313" key="2">
    <source>
        <dbReference type="EMBL" id="PJJ58850.1"/>
    </source>
</evidence>
<feature type="signal peptide" evidence="1">
    <location>
        <begin position="1"/>
        <end position="18"/>
    </location>
</feature>
<proteinExistence type="predicted"/>
<evidence type="ECO:0008006" key="4">
    <source>
        <dbReference type="Google" id="ProtNLM"/>
    </source>
</evidence>
<evidence type="ECO:0000256" key="1">
    <source>
        <dbReference type="SAM" id="SignalP"/>
    </source>
</evidence>
<evidence type="ECO:0000313" key="3">
    <source>
        <dbReference type="Proteomes" id="UP000228535"/>
    </source>
</evidence>
<dbReference type="AlphaFoldDB" id="A0A2M9BLQ8"/>
<dbReference type="PROSITE" id="PS51257">
    <property type="entry name" value="PROKAR_LIPOPROTEIN"/>
    <property type="match status" value="1"/>
</dbReference>
<reference evidence="2 3" key="1">
    <citation type="submission" date="2017-11" db="EMBL/GenBank/DDBJ databases">
        <title>Genomic Encyclopedia of Archaeal and Bacterial Type Strains, Phase II (KMG-II): From Individual Species to Whole Genera.</title>
        <authorList>
            <person name="Goeker M."/>
        </authorList>
    </citation>
    <scope>NUCLEOTIDE SEQUENCE [LARGE SCALE GENOMIC DNA]</scope>
    <source>
        <strain evidence="2 3">DSM 11115</strain>
    </source>
</reference>
<organism evidence="2 3">
    <name type="scientific">Hymenobacter chitinivorans DSM 11115</name>
    <dbReference type="NCBI Taxonomy" id="1121954"/>
    <lineage>
        <taxon>Bacteria</taxon>
        <taxon>Pseudomonadati</taxon>
        <taxon>Bacteroidota</taxon>
        <taxon>Cytophagia</taxon>
        <taxon>Cytophagales</taxon>
        <taxon>Hymenobacteraceae</taxon>
        <taxon>Hymenobacter</taxon>
    </lineage>
</organism>
<dbReference type="Proteomes" id="UP000228535">
    <property type="component" value="Unassembled WGS sequence"/>
</dbReference>